<dbReference type="Proteomes" id="UP000515908">
    <property type="component" value="Chromosome 09"/>
</dbReference>
<evidence type="ECO:0000313" key="2">
    <source>
        <dbReference type="EMBL" id="CAD2217748.1"/>
    </source>
</evidence>
<gene>
    <name evidence="2" type="ORF">ADEAN_000522800</name>
</gene>
<feature type="compositionally biased region" description="Basic and acidic residues" evidence="1">
    <location>
        <begin position="34"/>
        <end position="57"/>
    </location>
</feature>
<evidence type="ECO:0000313" key="3">
    <source>
        <dbReference type="Proteomes" id="UP000515908"/>
    </source>
</evidence>
<sequence length="108" mass="11753">MGCGGSKDKTKDKKNDKKDDPTTAQPPVEQAPAAEKKEEPRKEVEAPAGRAQEDHMDTASTAAPKRPARSGDVDEDGNPVVLPKGEWIKTERYPLLLLQPRESLLPPA</sequence>
<dbReference type="AlphaFoldDB" id="A0A7G2CD41"/>
<reference evidence="2 3" key="1">
    <citation type="submission" date="2020-08" db="EMBL/GenBank/DDBJ databases">
        <authorList>
            <person name="Newling K."/>
            <person name="Davey J."/>
            <person name="Forrester S."/>
        </authorList>
    </citation>
    <scope>NUCLEOTIDE SEQUENCE [LARGE SCALE GENOMIC DNA]</scope>
    <source>
        <strain evidence="3">Crithidia deanei Carvalho (ATCC PRA-265)</strain>
    </source>
</reference>
<keyword evidence="3" id="KW-1185">Reference proteome</keyword>
<name>A0A7G2CD41_9TRYP</name>
<evidence type="ECO:0000256" key="1">
    <source>
        <dbReference type="SAM" id="MobiDB-lite"/>
    </source>
</evidence>
<dbReference type="VEuPathDB" id="TriTrypDB:ADEAN_000522800"/>
<feature type="compositionally biased region" description="Basic and acidic residues" evidence="1">
    <location>
        <begin position="1"/>
        <end position="21"/>
    </location>
</feature>
<dbReference type="OrthoDB" id="239897at2759"/>
<protein>
    <submittedName>
        <fullName evidence="2">Uncharacterized protein</fullName>
    </submittedName>
</protein>
<proteinExistence type="predicted"/>
<feature type="compositionally biased region" description="Low complexity" evidence="1">
    <location>
        <begin position="22"/>
        <end position="33"/>
    </location>
</feature>
<dbReference type="EMBL" id="LR877153">
    <property type="protein sequence ID" value="CAD2217748.1"/>
    <property type="molecule type" value="Genomic_DNA"/>
</dbReference>
<organism evidence="2 3">
    <name type="scientific">Angomonas deanei</name>
    <dbReference type="NCBI Taxonomy" id="59799"/>
    <lineage>
        <taxon>Eukaryota</taxon>
        <taxon>Discoba</taxon>
        <taxon>Euglenozoa</taxon>
        <taxon>Kinetoplastea</taxon>
        <taxon>Metakinetoplastina</taxon>
        <taxon>Trypanosomatida</taxon>
        <taxon>Trypanosomatidae</taxon>
        <taxon>Strigomonadinae</taxon>
        <taxon>Angomonas</taxon>
    </lineage>
</organism>
<feature type="region of interest" description="Disordered" evidence="1">
    <location>
        <begin position="1"/>
        <end position="81"/>
    </location>
</feature>
<accession>A0A7G2CD41</accession>